<dbReference type="EMBL" id="VXBY01011228">
    <property type="protein sequence ID" value="NXP43220.1"/>
    <property type="molecule type" value="Genomic_DNA"/>
</dbReference>
<dbReference type="PROSITE" id="PS50853">
    <property type="entry name" value="FN3"/>
    <property type="match status" value="1"/>
</dbReference>
<evidence type="ECO:0000313" key="5">
    <source>
        <dbReference type="EMBL" id="NXP43220.1"/>
    </source>
</evidence>
<dbReference type="GO" id="GO:0098609">
    <property type="term" value="P:cell-cell adhesion"/>
    <property type="evidence" value="ECO:0007669"/>
    <property type="project" value="TreeGrafter"/>
</dbReference>
<evidence type="ECO:0000259" key="4">
    <source>
        <dbReference type="PROSITE" id="PS50853"/>
    </source>
</evidence>
<dbReference type="FunFam" id="2.60.40.10:FF:000028">
    <property type="entry name" value="Neuronal cell adhesion molecule"/>
    <property type="match status" value="1"/>
</dbReference>
<gene>
    <name evidence="5" type="primary">Cntn2_1</name>
    <name evidence="5" type="ORF">LEILUT_R14781</name>
</gene>
<dbReference type="Gene3D" id="2.60.40.10">
    <property type="entry name" value="Immunoglobulins"/>
    <property type="match status" value="1"/>
</dbReference>
<organism evidence="5 6">
    <name type="scientific">Leiothrix lutea</name>
    <name type="common">Red-billed leiothrix</name>
    <name type="synonym">Sylvia lutea</name>
    <dbReference type="NCBI Taxonomy" id="36275"/>
    <lineage>
        <taxon>Eukaryota</taxon>
        <taxon>Metazoa</taxon>
        <taxon>Chordata</taxon>
        <taxon>Craniata</taxon>
        <taxon>Vertebrata</taxon>
        <taxon>Euteleostomi</taxon>
        <taxon>Archelosauria</taxon>
        <taxon>Archosauria</taxon>
        <taxon>Dinosauria</taxon>
        <taxon>Saurischia</taxon>
        <taxon>Theropoda</taxon>
        <taxon>Coelurosauria</taxon>
        <taxon>Aves</taxon>
        <taxon>Neognathae</taxon>
        <taxon>Neoaves</taxon>
        <taxon>Telluraves</taxon>
        <taxon>Australaves</taxon>
        <taxon>Passeriformes</taxon>
        <taxon>Sylvioidea</taxon>
        <taxon>Leiothrichidae</taxon>
        <taxon>Leiothrix</taxon>
    </lineage>
</organism>
<dbReference type="Proteomes" id="UP000524007">
    <property type="component" value="Unassembled WGS sequence"/>
</dbReference>
<keyword evidence="6" id="KW-1185">Reference proteome</keyword>
<dbReference type="Pfam" id="PF00041">
    <property type="entry name" value="fn3"/>
    <property type="match status" value="1"/>
</dbReference>
<dbReference type="SUPFAM" id="SSF49265">
    <property type="entry name" value="Fibronectin type III"/>
    <property type="match status" value="2"/>
</dbReference>
<feature type="non-terminal residue" evidence="5">
    <location>
        <position position="1"/>
    </location>
</feature>
<dbReference type="AlphaFoldDB" id="A0A7L2ACJ3"/>
<evidence type="ECO:0000256" key="1">
    <source>
        <dbReference type="ARBA" id="ARBA00022737"/>
    </source>
</evidence>
<feature type="non-terminal residue" evidence="5">
    <location>
        <position position="213"/>
    </location>
</feature>
<evidence type="ECO:0000256" key="2">
    <source>
        <dbReference type="ARBA" id="ARBA00023157"/>
    </source>
</evidence>
<dbReference type="PANTHER" id="PTHR44170">
    <property type="entry name" value="PROTEIN SIDEKICK"/>
    <property type="match status" value="1"/>
</dbReference>
<keyword evidence="2" id="KW-1015">Disulfide bond</keyword>
<feature type="domain" description="Fibronectin type-III" evidence="4">
    <location>
        <begin position="1"/>
        <end position="84"/>
    </location>
</feature>
<dbReference type="InterPro" id="IPR003961">
    <property type="entry name" value="FN3_dom"/>
</dbReference>
<reference evidence="5 6" key="1">
    <citation type="submission" date="2019-09" db="EMBL/GenBank/DDBJ databases">
        <title>Bird 10,000 Genomes (B10K) Project - Family phase.</title>
        <authorList>
            <person name="Zhang G."/>
        </authorList>
    </citation>
    <scope>NUCLEOTIDE SEQUENCE [LARGE SCALE GENOMIC DNA]</scope>
    <source>
        <strain evidence="5">B10K-DU-002-43</strain>
        <tissue evidence="5">Muscle</tissue>
    </source>
</reference>
<sequence>MDVSWEPVEQGEVTGVLLGYEIRYWKDGDKEEAADRVRTAGLVTSAHVTGLNPNTVYHVSVRAYNRAGTGPPSPSTNVTTTRPPPKRPPGNISWSFSGSTVSIKWDPVVAKADESAVTGYKLCGASKFPKFRAEFPQIPVPSTPRSSISTKHTKNPHKTPNSPQRPLHPIPVPRFFPGTSMMVEDSGTRPAPHIMVVTTNSLLMVALISSLEL</sequence>
<dbReference type="InterPro" id="IPR036116">
    <property type="entry name" value="FN3_sf"/>
</dbReference>
<evidence type="ECO:0000313" key="6">
    <source>
        <dbReference type="Proteomes" id="UP000524007"/>
    </source>
</evidence>
<keyword evidence="1" id="KW-0677">Repeat</keyword>
<evidence type="ECO:0000256" key="3">
    <source>
        <dbReference type="SAM" id="MobiDB-lite"/>
    </source>
</evidence>
<dbReference type="InterPro" id="IPR013783">
    <property type="entry name" value="Ig-like_fold"/>
</dbReference>
<dbReference type="CDD" id="cd00063">
    <property type="entry name" value="FN3"/>
    <property type="match status" value="1"/>
</dbReference>
<comment type="caution">
    <text evidence="5">The sequence shown here is derived from an EMBL/GenBank/DDBJ whole genome shotgun (WGS) entry which is preliminary data.</text>
</comment>
<protein>
    <submittedName>
        <fullName evidence="5">CNTN2 protein</fullName>
    </submittedName>
</protein>
<proteinExistence type="predicted"/>
<accession>A0A7L2ACJ3</accession>
<name>A0A7L2ACJ3_LEILU</name>
<dbReference type="PANTHER" id="PTHR44170:SF54">
    <property type="entry name" value="FI24025P1"/>
    <property type="match status" value="1"/>
</dbReference>
<feature type="region of interest" description="Disordered" evidence="3">
    <location>
        <begin position="66"/>
        <end position="93"/>
    </location>
</feature>
<feature type="region of interest" description="Disordered" evidence="3">
    <location>
        <begin position="139"/>
        <end position="170"/>
    </location>
</feature>